<organism evidence="1 2">
    <name type="scientific">Chitinophaga barathri</name>
    <dbReference type="NCBI Taxonomy" id="1647451"/>
    <lineage>
        <taxon>Bacteria</taxon>
        <taxon>Pseudomonadati</taxon>
        <taxon>Bacteroidota</taxon>
        <taxon>Chitinophagia</taxon>
        <taxon>Chitinophagales</taxon>
        <taxon>Chitinophagaceae</taxon>
        <taxon>Chitinophaga</taxon>
    </lineage>
</organism>
<keyword evidence="2" id="KW-1185">Reference proteome</keyword>
<protein>
    <submittedName>
        <fullName evidence="1">Uncharacterized protein</fullName>
    </submittedName>
</protein>
<reference evidence="2" key="1">
    <citation type="submission" date="2018-11" db="EMBL/GenBank/DDBJ databases">
        <title>Chitinophaga lutea sp.nov., isolate from arsenic contaminated soil.</title>
        <authorList>
            <person name="Zong Y."/>
        </authorList>
    </citation>
    <scope>NUCLEOTIDE SEQUENCE [LARGE SCALE GENOMIC DNA]</scope>
    <source>
        <strain evidence="2">YLT18</strain>
    </source>
</reference>
<evidence type="ECO:0000313" key="1">
    <source>
        <dbReference type="EMBL" id="RPD38105.1"/>
    </source>
</evidence>
<dbReference type="EMBL" id="RMBX01000018">
    <property type="protein sequence ID" value="RPD38105.1"/>
    <property type="molecule type" value="Genomic_DNA"/>
</dbReference>
<dbReference type="Proteomes" id="UP000279089">
    <property type="component" value="Unassembled WGS sequence"/>
</dbReference>
<gene>
    <name evidence="1" type="ORF">EG028_26690</name>
</gene>
<dbReference type="OrthoDB" id="637723at2"/>
<dbReference type="AlphaFoldDB" id="A0A3N4M599"/>
<accession>A0A3N4M599</accession>
<comment type="caution">
    <text evidence="1">The sequence shown here is derived from an EMBL/GenBank/DDBJ whole genome shotgun (WGS) entry which is preliminary data.</text>
</comment>
<dbReference type="RefSeq" id="WP_120519262.1">
    <property type="nucleotide sequence ID" value="NZ_QXZY01000017.1"/>
</dbReference>
<proteinExistence type="predicted"/>
<sequence>MKTFNDFVTVQLSPETLVNNTDNLPAYLSRVQEEKLRITGQLLELSATPCEGQPHAAVIQEWQAMCVNLLEALHRFRFSHRATMAASAEPDKTDVFYGAVEEMLQAVLVGLEQHFRDCLLPDLPLPLSYAARARQQLKPRVNEAERELKKCGLDTDLLALLLEPVKQFIDDADVRLCFRELTYYREMLSQLLTAASFEPVPAEQFNLQVHYLLVHLNFNSVEYFLYCTSRLRKWLKQFSNMQDRINTLTWCIKEIKTIPPFPRSKGFRATGFPIKDQLNAWLEEERIFIRTVMETMTYKTEVSPEEEKMRAFLTIPQAALMARVYMEEGIIRSASIQQIFSTVADMLQLKKMDAGMEDVFRLKFFNPSLATVMTCKSWLNRVLDRLNDYEDQMRAYIDN</sequence>
<name>A0A3N4M599_9BACT</name>
<evidence type="ECO:0000313" key="2">
    <source>
        <dbReference type="Proteomes" id="UP000279089"/>
    </source>
</evidence>